<evidence type="ECO:0000313" key="3">
    <source>
        <dbReference type="Proteomes" id="UP000281406"/>
    </source>
</evidence>
<name>A0A3N0YGR3_ANAGA</name>
<evidence type="ECO:0000313" key="2">
    <source>
        <dbReference type="EMBL" id="ROL45337.1"/>
    </source>
</evidence>
<reference evidence="2 3" key="1">
    <citation type="submission" date="2018-10" db="EMBL/GenBank/DDBJ databases">
        <title>Genome assembly for a Yunnan-Guizhou Plateau 3E fish, Anabarilius grahami (Regan), and its evolutionary and genetic applications.</title>
        <authorList>
            <person name="Jiang W."/>
        </authorList>
    </citation>
    <scope>NUCLEOTIDE SEQUENCE [LARGE SCALE GENOMIC DNA]</scope>
    <source>
        <strain evidence="2">AG-KIZ</strain>
        <tissue evidence="2">Muscle</tissue>
    </source>
</reference>
<proteinExistence type="predicted"/>
<dbReference type="Gene3D" id="3.30.250.20">
    <property type="entry name" value="L1 transposable element, C-terminal domain"/>
    <property type="match status" value="1"/>
</dbReference>
<dbReference type="EMBL" id="RJVU01042595">
    <property type="protein sequence ID" value="ROL45337.1"/>
    <property type="molecule type" value="Genomic_DNA"/>
</dbReference>
<dbReference type="PANTHER" id="PTHR11505">
    <property type="entry name" value="L1 TRANSPOSABLE ELEMENT-RELATED"/>
    <property type="match status" value="1"/>
</dbReference>
<dbReference type="Proteomes" id="UP000281406">
    <property type="component" value="Unassembled WGS sequence"/>
</dbReference>
<protein>
    <submittedName>
        <fullName evidence="2">LINE-1 type transposase domain-containing protein 1</fullName>
    </submittedName>
</protein>
<feature type="region of interest" description="Disordered" evidence="1">
    <location>
        <begin position="1"/>
        <end position="26"/>
    </location>
</feature>
<dbReference type="AlphaFoldDB" id="A0A3N0YGR3"/>
<dbReference type="InterPro" id="IPR042566">
    <property type="entry name" value="L1_C"/>
</dbReference>
<dbReference type="InterPro" id="IPR004244">
    <property type="entry name" value="Transposase_22"/>
</dbReference>
<keyword evidence="3" id="KW-1185">Reference proteome</keyword>
<accession>A0A3N0YGR3</accession>
<comment type="caution">
    <text evidence="2">The sequence shown here is derived from an EMBL/GenBank/DDBJ whole genome shotgun (WGS) entry which is preliminary data.</text>
</comment>
<gene>
    <name evidence="2" type="ORF">DPX16_3669</name>
</gene>
<evidence type="ECO:0000256" key="1">
    <source>
        <dbReference type="SAM" id="MobiDB-lite"/>
    </source>
</evidence>
<sequence>MLKRALGEIGEMCEPEEEDKQSHHSDSIVECRRTPKNIGSCHARAHTLLASPPPAERSVQPDALIRDSYNTKHSQLRHKNTQYFRRMEEDTPNNLSTEYVSKLLMEAFTLEKEPFVDRAHRTLAPKPKPGECPCAIVARLHYYTDCANILKKSRELQRIKLHNMTISVFPDYTAKTARARAAFIEVRRQLRDIEGVRFGILHPAKLRITYEGVQRDFTSPAEAKAFISKITK</sequence>
<dbReference type="OrthoDB" id="8951597at2759"/>
<organism evidence="2 3">
    <name type="scientific">Anabarilius grahami</name>
    <name type="common">Kanglang fish</name>
    <name type="synonym">Barilius grahami</name>
    <dbReference type="NCBI Taxonomy" id="495550"/>
    <lineage>
        <taxon>Eukaryota</taxon>
        <taxon>Metazoa</taxon>
        <taxon>Chordata</taxon>
        <taxon>Craniata</taxon>
        <taxon>Vertebrata</taxon>
        <taxon>Euteleostomi</taxon>
        <taxon>Actinopterygii</taxon>
        <taxon>Neopterygii</taxon>
        <taxon>Teleostei</taxon>
        <taxon>Ostariophysi</taxon>
        <taxon>Cypriniformes</taxon>
        <taxon>Xenocyprididae</taxon>
        <taxon>Xenocypridinae</taxon>
        <taxon>Xenocypridinae incertae sedis</taxon>
        <taxon>Anabarilius</taxon>
    </lineage>
</organism>